<keyword evidence="2" id="KW-1185">Reference proteome</keyword>
<proteinExistence type="predicted"/>
<protein>
    <submittedName>
        <fullName evidence="1">Uncharacterized protein</fullName>
    </submittedName>
</protein>
<name>A0A9P4JT37_9PLEO</name>
<feature type="non-terminal residue" evidence="1">
    <location>
        <position position="1"/>
    </location>
</feature>
<accession>A0A9P4JT37</accession>
<evidence type="ECO:0000313" key="2">
    <source>
        <dbReference type="Proteomes" id="UP000799536"/>
    </source>
</evidence>
<dbReference type="Proteomes" id="UP000799536">
    <property type="component" value="Unassembled WGS sequence"/>
</dbReference>
<dbReference type="OrthoDB" id="4121058at2759"/>
<dbReference type="AlphaFoldDB" id="A0A9P4JT37"/>
<dbReference type="EMBL" id="ML993950">
    <property type="protein sequence ID" value="KAF2202078.1"/>
    <property type="molecule type" value="Genomic_DNA"/>
</dbReference>
<organism evidence="1 2">
    <name type="scientific">Delitschia confertaspora ATCC 74209</name>
    <dbReference type="NCBI Taxonomy" id="1513339"/>
    <lineage>
        <taxon>Eukaryota</taxon>
        <taxon>Fungi</taxon>
        <taxon>Dikarya</taxon>
        <taxon>Ascomycota</taxon>
        <taxon>Pezizomycotina</taxon>
        <taxon>Dothideomycetes</taxon>
        <taxon>Pleosporomycetidae</taxon>
        <taxon>Pleosporales</taxon>
        <taxon>Delitschiaceae</taxon>
        <taxon>Delitschia</taxon>
    </lineage>
</organism>
<evidence type="ECO:0000313" key="1">
    <source>
        <dbReference type="EMBL" id="KAF2202078.1"/>
    </source>
</evidence>
<gene>
    <name evidence="1" type="ORF">GQ43DRAFT_10653</name>
</gene>
<reference evidence="1" key="1">
    <citation type="journal article" date="2020" name="Stud. Mycol.">
        <title>101 Dothideomycetes genomes: a test case for predicting lifestyles and emergence of pathogens.</title>
        <authorList>
            <person name="Haridas S."/>
            <person name="Albert R."/>
            <person name="Binder M."/>
            <person name="Bloem J."/>
            <person name="Labutti K."/>
            <person name="Salamov A."/>
            <person name="Andreopoulos B."/>
            <person name="Baker S."/>
            <person name="Barry K."/>
            <person name="Bills G."/>
            <person name="Bluhm B."/>
            <person name="Cannon C."/>
            <person name="Castanera R."/>
            <person name="Culley D."/>
            <person name="Daum C."/>
            <person name="Ezra D."/>
            <person name="Gonzalez J."/>
            <person name="Henrissat B."/>
            <person name="Kuo A."/>
            <person name="Liang C."/>
            <person name="Lipzen A."/>
            <person name="Lutzoni F."/>
            <person name="Magnuson J."/>
            <person name="Mondo S."/>
            <person name="Nolan M."/>
            <person name="Ohm R."/>
            <person name="Pangilinan J."/>
            <person name="Park H.-J."/>
            <person name="Ramirez L."/>
            <person name="Alfaro M."/>
            <person name="Sun H."/>
            <person name="Tritt A."/>
            <person name="Yoshinaga Y."/>
            <person name="Zwiers L.-H."/>
            <person name="Turgeon B."/>
            <person name="Goodwin S."/>
            <person name="Spatafora J."/>
            <person name="Crous P."/>
            <person name="Grigoriev I."/>
        </authorList>
    </citation>
    <scope>NUCLEOTIDE SEQUENCE</scope>
    <source>
        <strain evidence="1">ATCC 74209</strain>
    </source>
</reference>
<comment type="caution">
    <text evidence="1">The sequence shown here is derived from an EMBL/GenBank/DDBJ whole genome shotgun (WGS) entry which is preliminary data.</text>
</comment>
<sequence>HDRASRRERPIASTTNCWLELYPNVTIHHPFHSKRLGNGYLCIPCVPRQFSFQFSPLRRCRQPELPSSCNYCRVERPAAFKSTRKEQKDEEFGARTMCERSSCPLVLCPIVALQFTCKKDKNATKIRLLNALNEEKLEVPASIIKLQEEWKMEWKAENRKLNKGAKSG</sequence>